<dbReference type="Pfam" id="PF00487">
    <property type="entry name" value="FA_desaturase"/>
    <property type="match status" value="1"/>
</dbReference>
<dbReference type="InterPro" id="IPR001199">
    <property type="entry name" value="Cyt_B5-like_heme/steroid-bd"/>
</dbReference>
<feature type="domain" description="CBS" evidence="16">
    <location>
        <begin position="506"/>
        <end position="563"/>
    </location>
</feature>
<organism evidence="17">
    <name type="scientific">Candidozyma auris</name>
    <name type="common">Yeast</name>
    <name type="synonym">Candida auris</name>
    <dbReference type="NCBI Taxonomy" id="498019"/>
    <lineage>
        <taxon>Eukaryota</taxon>
        <taxon>Fungi</taxon>
        <taxon>Dikarya</taxon>
        <taxon>Ascomycota</taxon>
        <taxon>Saccharomycotina</taxon>
        <taxon>Pichiomycetes</taxon>
        <taxon>Metschnikowiaceae</taxon>
        <taxon>Candidozyma</taxon>
    </lineage>
</organism>
<evidence type="ECO:0000256" key="14">
    <source>
        <dbReference type="SAM" id="Phobius"/>
    </source>
</evidence>
<feature type="transmembrane region" description="Helical" evidence="14">
    <location>
        <begin position="110"/>
        <end position="133"/>
    </location>
</feature>
<dbReference type="SMART" id="SM01117">
    <property type="entry name" value="Cyt-b5"/>
    <property type="match status" value="1"/>
</dbReference>
<dbReference type="PANTHER" id="PTHR11351">
    <property type="entry name" value="ACYL-COA DESATURASE"/>
    <property type="match status" value="1"/>
</dbReference>
<evidence type="ECO:0000256" key="11">
    <source>
        <dbReference type="ARBA" id="ARBA00023160"/>
    </source>
</evidence>
<dbReference type="PROSITE" id="PS50255">
    <property type="entry name" value="CYTOCHROME_B5_2"/>
    <property type="match status" value="1"/>
</dbReference>
<evidence type="ECO:0008006" key="18">
    <source>
        <dbReference type="Google" id="ProtNLM"/>
    </source>
</evidence>
<keyword evidence="9" id="KW-0443">Lipid metabolism</keyword>
<dbReference type="SUPFAM" id="SSF54631">
    <property type="entry name" value="CBS-domain pair"/>
    <property type="match status" value="1"/>
</dbReference>
<keyword evidence="12" id="KW-0129">CBS domain</keyword>
<dbReference type="InterPro" id="IPR000644">
    <property type="entry name" value="CBS_dom"/>
</dbReference>
<evidence type="ECO:0000256" key="5">
    <source>
        <dbReference type="ARBA" id="ARBA00022832"/>
    </source>
</evidence>
<protein>
    <recommendedName>
        <fullName evidence="18">Acyl-CoA desaturase</fullName>
    </recommendedName>
</protein>
<evidence type="ECO:0000256" key="2">
    <source>
        <dbReference type="ARBA" id="ARBA00009295"/>
    </source>
</evidence>
<evidence type="ECO:0000256" key="8">
    <source>
        <dbReference type="ARBA" id="ARBA00023004"/>
    </source>
</evidence>
<keyword evidence="11" id="KW-0275">Fatty acid biosynthesis</keyword>
<feature type="region of interest" description="Disordered" evidence="13">
    <location>
        <begin position="1"/>
        <end position="30"/>
    </location>
</feature>
<keyword evidence="7" id="KW-0560">Oxidoreductase</keyword>
<feature type="domain" description="Cytochrome b5 heme-binding" evidence="15">
    <location>
        <begin position="381"/>
        <end position="463"/>
    </location>
</feature>
<keyword evidence="10 14" id="KW-0472">Membrane</keyword>
<evidence type="ECO:0000256" key="13">
    <source>
        <dbReference type="SAM" id="MobiDB-lite"/>
    </source>
</evidence>
<dbReference type="InterPro" id="IPR046342">
    <property type="entry name" value="CBS_dom_sf"/>
</dbReference>
<dbReference type="InterPro" id="IPR015876">
    <property type="entry name" value="Acyl-CoA_DS"/>
</dbReference>
<dbReference type="AlphaFoldDB" id="A0A8F2VZX4"/>
<evidence type="ECO:0000256" key="1">
    <source>
        <dbReference type="ARBA" id="ARBA00004141"/>
    </source>
</evidence>
<evidence type="ECO:0000256" key="3">
    <source>
        <dbReference type="ARBA" id="ARBA00022516"/>
    </source>
</evidence>
<dbReference type="EMBL" id="CP076749">
    <property type="protein sequence ID" value="QWW22352.1"/>
    <property type="molecule type" value="Genomic_DNA"/>
</dbReference>
<comment type="subcellular location">
    <subcellularLocation>
        <location evidence="1">Membrane</location>
        <topology evidence="1">Multi-pass membrane protein</topology>
    </subcellularLocation>
</comment>
<feature type="transmembrane region" description="Helical" evidence="14">
    <location>
        <begin position="77"/>
        <end position="98"/>
    </location>
</feature>
<keyword evidence="4 14" id="KW-0812">Transmembrane</keyword>
<dbReference type="PRINTS" id="PR00075">
    <property type="entry name" value="FACDDSATRASE"/>
</dbReference>
<feature type="transmembrane region" description="Helical" evidence="14">
    <location>
        <begin position="45"/>
        <end position="65"/>
    </location>
</feature>
<dbReference type="GO" id="GO:0005789">
    <property type="term" value="C:endoplasmic reticulum membrane"/>
    <property type="evidence" value="ECO:0007669"/>
    <property type="project" value="TreeGrafter"/>
</dbReference>
<evidence type="ECO:0000256" key="6">
    <source>
        <dbReference type="ARBA" id="ARBA00022989"/>
    </source>
</evidence>
<dbReference type="InterPro" id="IPR005804">
    <property type="entry name" value="FA_desaturase_dom"/>
</dbReference>
<dbReference type="Pfam" id="PF00173">
    <property type="entry name" value="Cyt-b5"/>
    <property type="match status" value="1"/>
</dbReference>
<dbReference type="CDD" id="cd03505">
    <property type="entry name" value="Delta9-FADS-like"/>
    <property type="match status" value="1"/>
</dbReference>
<dbReference type="GO" id="GO:0004768">
    <property type="term" value="F:stearoyl-CoA 9-desaturase activity"/>
    <property type="evidence" value="ECO:0007669"/>
    <property type="project" value="TreeGrafter"/>
</dbReference>
<dbReference type="InterPro" id="IPR036400">
    <property type="entry name" value="Cyt_B5-like_heme/steroid_sf"/>
</dbReference>
<evidence type="ECO:0000256" key="10">
    <source>
        <dbReference type="ARBA" id="ARBA00023136"/>
    </source>
</evidence>
<dbReference type="Pfam" id="PF00571">
    <property type="entry name" value="CBS"/>
    <property type="match status" value="2"/>
</dbReference>
<evidence type="ECO:0000256" key="12">
    <source>
        <dbReference type="PROSITE-ProRule" id="PRU00703"/>
    </source>
</evidence>
<evidence type="ECO:0000256" key="4">
    <source>
        <dbReference type="ARBA" id="ARBA00022692"/>
    </source>
</evidence>
<dbReference type="Proteomes" id="UP000825438">
    <property type="component" value="Chromosome I"/>
</dbReference>
<dbReference type="Gene3D" id="3.10.120.10">
    <property type="entry name" value="Cytochrome b5-like heme/steroid binding domain"/>
    <property type="match status" value="1"/>
</dbReference>
<keyword evidence="6 14" id="KW-1133">Transmembrane helix</keyword>
<evidence type="ECO:0000259" key="15">
    <source>
        <dbReference type="PROSITE" id="PS50255"/>
    </source>
</evidence>
<comment type="similarity">
    <text evidence="2">Belongs to the fatty acid desaturase type 1 family.</text>
</comment>
<dbReference type="PROSITE" id="PS51371">
    <property type="entry name" value="CBS"/>
    <property type="match status" value="1"/>
</dbReference>
<name>A0A8F2VZX4_CANAR</name>
<proteinExistence type="inferred from homology"/>
<evidence type="ECO:0000313" key="17">
    <source>
        <dbReference type="EMBL" id="QWW22352.1"/>
    </source>
</evidence>
<sequence length="661" mass="76096">MSSSPNLQGVKVQRRKIKPSGNGDSSRNARINDMRKRKRNFFLRISYPTVITSVVLPFLAFAYLIHQKLSLIPEKAATLYFCVIYHIFTILAFTAGYHKCYSHSSFRPKYSFLQVYFAIFGASIGIGPIRWWAGLHRAHHQFTDHPDKDPYSIKRGFLWAHWGWLLKRSKSDAFFREFVENEFSLNEIESDDYGHSGQRSREHYENFTRQYIIWQEERYWLFFLFSTILLPVVVTVYFCEDTWINGLIYPGILRMFACQQSLMSVESFGHSRRLPVTFPSQPFNDKSSSVNCMNPFFAMITFGQNSQNYHHEFPHDYRDSSALWAYDPTKWFIALLNILGLVEDVSKTPTNLVIQLQIQQQQAVLNRRRSQLNWGTPISKLPMITTKEFKKLCGSADNKHRIYIVIQNIIHDITPFMDQHPGGVALLKASHGKDATKAFYGGVYGHSTAAVNLLATMRIGVLASGNDEEVWRRVAREEGESNFTNMPPPIHFPKIDYRGATVEDLDIRPAISINPSTSLSRAMEVAFENEFTFLPVIDEEHKTLLGVLNMEDLEKEKIANSQVEPIAKNYMLWFSQKARENYEKNYSKKTATPLNSKIMKPKAGKGKHYHVLTPLTPLEKLADFFNAGNYFAIITNGEGSLVYGVVTPEDLIKYEHSRPRL</sequence>
<evidence type="ECO:0000256" key="9">
    <source>
        <dbReference type="ARBA" id="ARBA00023098"/>
    </source>
</evidence>
<dbReference type="SUPFAM" id="SSF55856">
    <property type="entry name" value="Cytochrome b5-like heme/steroid binding domain"/>
    <property type="match status" value="1"/>
</dbReference>
<keyword evidence="8" id="KW-0408">Iron</keyword>
<feature type="transmembrane region" description="Helical" evidence="14">
    <location>
        <begin position="219"/>
        <end position="238"/>
    </location>
</feature>
<keyword evidence="3" id="KW-0444">Lipid biosynthesis</keyword>
<dbReference type="GO" id="GO:0005506">
    <property type="term" value="F:iron ion binding"/>
    <property type="evidence" value="ECO:0007669"/>
    <property type="project" value="TreeGrafter"/>
</dbReference>
<dbReference type="GO" id="GO:0006636">
    <property type="term" value="P:unsaturated fatty acid biosynthetic process"/>
    <property type="evidence" value="ECO:0007669"/>
    <property type="project" value="TreeGrafter"/>
</dbReference>
<reference evidence="17" key="1">
    <citation type="submission" date="2021-06" db="EMBL/GenBank/DDBJ databases">
        <title>Candida auris outbreak in lebanese hospital.</title>
        <authorList>
            <person name="Finianos M."/>
        </authorList>
    </citation>
    <scope>NUCLEOTIDE SEQUENCE</scope>
    <source>
        <strain evidence="17">CA7LBN</strain>
    </source>
</reference>
<dbReference type="PANTHER" id="PTHR11351:SF31">
    <property type="entry name" value="DESATURASE 1, ISOFORM A-RELATED"/>
    <property type="match status" value="1"/>
</dbReference>
<keyword evidence="5" id="KW-0276">Fatty acid metabolism</keyword>
<dbReference type="Gene3D" id="3.10.580.10">
    <property type="entry name" value="CBS-domain"/>
    <property type="match status" value="1"/>
</dbReference>
<gene>
    <name evidence="17" type="ORF">CA7LBN_001098</name>
</gene>
<evidence type="ECO:0000256" key="7">
    <source>
        <dbReference type="ARBA" id="ARBA00023002"/>
    </source>
</evidence>
<accession>A0A8F2VZX4</accession>
<evidence type="ECO:0000259" key="16">
    <source>
        <dbReference type="PROSITE" id="PS51371"/>
    </source>
</evidence>